<dbReference type="AlphaFoldDB" id="A0A2Z4XZ49"/>
<dbReference type="SUPFAM" id="SSF53218">
    <property type="entry name" value="Molybdenum cofactor biosynthesis proteins"/>
    <property type="match status" value="1"/>
</dbReference>
<dbReference type="KEGG" id="fad:CDH04_06445"/>
<reference evidence="3 5" key="2">
    <citation type="submission" date="2019-08" db="EMBL/GenBank/DDBJ databases">
        <title>Complete genome sequences of Francisella adeliensis (FSC1325 and FSC1326).</title>
        <authorList>
            <person name="Ohrman C."/>
            <person name="Uneklint I."/>
            <person name="Vallesi A."/>
            <person name="Karlsson L."/>
            <person name="Sjodin A."/>
        </authorList>
    </citation>
    <scope>NUCLEOTIDE SEQUENCE [LARGE SCALE GENOMIC DNA]</scope>
    <source>
        <strain evidence="3 5">FSC1325</strain>
    </source>
</reference>
<evidence type="ECO:0000313" key="4">
    <source>
        <dbReference type="Proteomes" id="UP000251120"/>
    </source>
</evidence>
<dbReference type="EMBL" id="CP043424">
    <property type="protein sequence ID" value="QIW12309.1"/>
    <property type="molecule type" value="Genomic_DNA"/>
</dbReference>
<protein>
    <submittedName>
        <fullName evidence="3">Competence/damage-inducible protein A</fullName>
    </submittedName>
    <submittedName>
        <fullName evidence="2">Molybdopterin-binding protein</fullName>
    </submittedName>
</protein>
<evidence type="ECO:0000313" key="2">
    <source>
        <dbReference type="EMBL" id="AXA34069.1"/>
    </source>
</evidence>
<keyword evidence="5" id="KW-1185">Reference proteome</keyword>
<evidence type="ECO:0000259" key="1">
    <source>
        <dbReference type="SMART" id="SM00852"/>
    </source>
</evidence>
<dbReference type="Gene3D" id="3.40.980.10">
    <property type="entry name" value="MoaB/Mog-like domain"/>
    <property type="match status" value="1"/>
</dbReference>
<dbReference type="Pfam" id="PF00994">
    <property type="entry name" value="MoCF_biosynth"/>
    <property type="match status" value="1"/>
</dbReference>
<dbReference type="InterPro" id="IPR001453">
    <property type="entry name" value="MoaB/Mog_dom"/>
</dbReference>
<proteinExistence type="predicted"/>
<dbReference type="SMART" id="SM00852">
    <property type="entry name" value="MoCF_biosynth"/>
    <property type="match status" value="1"/>
</dbReference>
<dbReference type="InterPro" id="IPR050101">
    <property type="entry name" value="CinA"/>
</dbReference>
<sequence>MKYDYGFIAIGDEITDGDITNTNTPEFAKTLIGKGFEVGFHLSCKDDLEDISESINFLEQSHKNIVIVGGLGPTEDDLTSQAVAKHYKTELVLDEKSWLILEKRMLDKYGKITHGTRKQALFPKGSKILKNITGTANGFEFTSNKNRKILVFPGPPRECIPMFENALESTQIKKQITRKSWNIYNIGESFLAEILEEIKLEYSFVTFKYRLDSGFIELKYFYPYNCPHSDSIIEKTEKLLKNYIKE</sequence>
<name>A0A2Z4XZ49_9GAMM</name>
<gene>
    <name evidence="2" type="ORF">CDH04_06445</name>
    <name evidence="3" type="ORF">FZC43_06445</name>
</gene>
<dbReference type="EMBL" id="CP021781">
    <property type="protein sequence ID" value="AXA34069.1"/>
    <property type="molecule type" value="Genomic_DNA"/>
</dbReference>
<dbReference type="RefSeq" id="WP_112870245.1">
    <property type="nucleotide sequence ID" value="NZ_CP021781.1"/>
</dbReference>
<reference evidence="2 4" key="1">
    <citation type="submission" date="2017-06" db="EMBL/GenBank/DDBJ databases">
        <title>Complete genome of Francisella adeliensis.</title>
        <authorList>
            <person name="Vallesi A."/>
            <person name="Sjodin A."/>
        </authorList>
    </citation>
    <scope>NUCLEOTIDE SEQUENCE [LARGE SCALE GENOMIC DNA]</scope>
    <source>
        <strain evidence="2 4">FDC440</strain>
    </source>
</reference>
<dbReference type="PANTHER" id="PTHR13939:SF0">
    <property type="entry name" value="NMN AMIDOHYDROLASE-LIKE PROTEIN YFAY"/>
    <property type="match status" value="1"/>
</dbReference>
<evidence type="ECO:0000313" key="5">
    <source>
        <dbReference type="Proteomes" id="UP000681131"/>
    </source>
</evidence>
<dbReference type="CDD" id="cd00885">
    <property type="entry name" value="cinA"/>
    <property type="match status" value="1"/>
</dbReference>
<feature type="domain" description="MoaB/Mog" evidence="1">
    <location>
        <begin position="6"/>
        <end position="174"/>
    </location>
</feature>
<dbReference type="Proteomes" id="UP000681131">
    <property type="component" value="Chromosome"/>
</dbReference>
<dbReference type="PANTHER" id="PTHR13939">
    <property type="entry name" value="NICOTINAMIDE-NUCLEOTIDE AMIDOHYDROLASE PNCC"/>
    <property type="match status" value="1"/>
</dbReference>
<accession>A0A2Z4XZ49</accession>
<dbReference type="OrthoDB" id="9801454at2"/>
<dbReference type="Proteomes" id="UP000251120">
    <property type="component" value="Chromosome"/>
</dbReference>
<organism evidence="2 4">
    <name type="scientific">Francisella adeliensis</name>
    <dbReference type="NCBI Taxonomy" id="2007306"/>
    <lineage>
        <taxon>Bacteria</taxon>
        <taxon>Pseudomonadati</taxon>
        <taxon>Pseudomonadota</taxon>
        <taxon>Gammaproteobacteria</taxon>
        <taxon>Thiotrichales</taxon>
        <taxon>Francisellaceae</taxon>
        <taxon>Francisella</taxon>
    </lineage>
</organism>
<dbReference type="InterPro" id="IPR036425">
    <property type="entry name" value="MoaB/Mog-like_dom_sf"/>
</dbReference>
<evidence type="ECO:0000313" key="3">
    <source>
        <dbReference type="EMBL" id="QIW12309.1"/>
    </source>
</evidence>